<keyword evidence="2" id="KW-1185">Reference proteome</keyword>
<accession>A0ABN1AXZ7</accession>
<gene>
    <name evidence="1" type="ORF">GCM10009096_31310</name>
</gene>
<organism evidence="1 2">
    <name type="scientific">Parasphingorhabdus litoris</name>
    <dbReference type="NCBI Taxonomy" id="394733"/>
    <lineage>
        <taxon>Bacteria</taxon>
        <taxon>Pseudomonadati</taxon>
        <taxon>Pseudomonadota</taxon>
        <taxon>Alphaproteobacteria</taxon>
        <taxon>Sphingomonadales</taxon>
        <taxon>Sphingomonadaceae</taxon>
        <taxon>Parasphingorhabdus</taxon>
    </lineage>
</organism>
<evidence type="ECO:0000313" key="2">
    <source>
        <dbReference type="Proteomes" id="UP001500713"/>
    </source>
</evidence>
<comment type="caution">
    <text evidence="1">The sequence shown here is derived from an EMBL/GenBank/DDBJ whole genome shotgun (WGS) entry which is preliminary data.</text>
</comment>
<reference evidence="1 2" key="1">
    <citation type="journal article" date="2019" name="Int. J. Syst. Evol. Microbiol.">
        <title>The Global Catalogue of Microorganisms (GCM) 10K type strain sequencing project: providing services to taxonomists for standard genome sequencing and annotation.</title>
        <authorList>
            <consortium name="The Broad Institute Genomics Platform"/>
            <consortium name="The Broad Institute Genome Sequencing Center for Infectious Disease"/>
            <person name="Wu L."/>
            <person name="Ma J."/>
        </authorList>
    </citation>
    <scope>NUCLEOTIDE SEQUENCE [LARGE SCALE GENOMIC DNA]</scope>
    <source>
        <strain evidence="1 2">JCM 14162</strain>
    </source>
</reference>
<dbReference type="RefSeq" id="WP_229955657.1">
    <property type="nucleotide sequence ID" value="NZ_BAAAEM010000003.1"/>
</dbReference>
<proteinExistence type="predicted"/>
<name>A0ABN1AXZ7_9SPHN</name>
<evidence type="ECO:0000313" key="1">
    <source>
        <dbReference type="EMBL" id="GAA0486266.1"/>
    </source>
</evidence>
<dbReference type="EMBL" id="BAAAEM010000003">
    <property type="protein sequence ID" value="GAA0486266.1"/>
    <property type="molecule type" value="Genomic_DNA"/>
</dbReference>
<sequence length="266" mass="29323">MFLTTLALAAAGSPQDLTLGEQLPGIYTNEEQAYFEKDAGRTPPPWISLKIEKQDDKLIVTRTDAFGKAVAAPLKGYAATGVKRDSLTMGGCTRYFDRSDAGWVYSKLQNKKACLQDFQITSVEAGGLKLRFSDGTETKLKRARPVECWAAAKKTEPKADGSPDWLFVQKLSLHDQGGRVMIGGEDSGAEPLILRMRAVYWPKPSTNRPSMVLYVHKPDNPDRAVSYSWADINASRVGLNLRWMQASCTIKGAERASDVTSQNFRG</sequence>
<dbReference type="Proteomes" id="UP001500713">
    <property type="component" value="Unassembled WGS sequence"/>
</dbReference>
<protein>
    <submittedName>
        <fullName evidence="1">Uncharacterized protein</fullName>
    </submittedName>
</protein>